<dbReference type="GO" id="GO:0003700">
    <property type="term" value="F:DNA-binding transcription factor activity"/>
    <property type="evidence" value="ECO:0007669"/>
    <property type="project" value="TreeGrafter"/>
</dbReference>
<evidence type="ECO:0000256" key="4">
    <source>
        <dbReference type="ARBA" id="ARBA00023163"/>
    </source>
</evidence>
<name>A0A7X0AY13_9PROT</name>
<accession>A0A7X0AY13</accession>
<dbReference type="AlphaFoldDB" id="A0A7X0AY13"/>
<protein>
    <recommendedName>
        <fullName evidence="5">HTH cro/C1-type domain-containing protein</fullName>
    </recommendedName>
</protein>
<evidence type="ECO:0000256" key="2">
    <source>
        <dbReference type="ARBA" id="ARBA00023015"/>
    </source>
</evidence>
<dbReference type="InterPro" id="IPR026281">
    <property type="entry name" value="HTH_RamB"/>
</dbReference>
<keyword evidence="4" id="KW-0804">Transcription</keyword>
<dbReference type="GO" id="GO:0005829">
    <property type="term" value="C:cytosol"/>
    <property type="evidence" value="ECO:0007669"/>
    <property type="project" value="TreeGrafter"/>
</dbReference>
<dbReference type="InterPro" id="IPR050807">
    <property type="entry name" value="TransReg_Diox_bact_type"/>
</dbReference>
<keyword evidence="2" id="KW-0805">Transcription regulation</keyword>
<dbReference type="InterPro" id="IPR001387">
    <property type="entry name" value="Cro/C1-type_HTH"/>
</dbReference>
<evidence type="ECO:0000313" key="7">
    <source>
        <dbReference type="Proteomes" id="UP000539175"/>
    </source>
</evidence>
<comment type="similarity">
    <text evidence="1">Belongs to the short-chain fatty acyl-CoA assimilation regulator (ScfR) family.</text>
</comment>
<dbReference type="Proteomes" id="UP000539175">
    <property type="component" value="Unassembled WGS sequence"/>
</dbReference>
<dbReference type="InterPro" id="IPR010359">
    <property type="entry name" value="IrrE_HExxH"/>
</dbReference>
<dbReference type="SUPFAM" id="SSF47413">
    <property type="entry name" value="lambda repressor-like DNA-binding domains"/>
    <property type="match status" value="1"/>
</dbReference>
<dbReference type="SMART" id="SM00530">
    <property type="entry name" value="HTH_XRE"/>
    <property type="match status" value="1"/>
</dbReference>
<dbReference type="InterPro" id="IPR018653">
    <property type="entry name" value="ScfR_C"/>
</dbReference>
<dbReference type="GO" id="GO:0003677">
    <property type="term" value="F:DNA binding"/>
    <property type="evidence" value="ECO:0007669"/>
    <property type="project" value="UniProtKB-KW"/>
</dbReference>
<sequence length="481" mass="52772">MAGKIFAGERVRRLRQQRGMALSALARASHLSMSYLSQIENNQRPLSIAALGAISAVFGVEPRHFADDRDLRLGSELREVLGDPLFADDGSGLSAISDAVRAAPGIASQFIKLYRAYQHLMEEGARHRLDQDFEAAGAEAGGTAPFPYDDVRDFVQSKRNHFAALDVAAETLFENQGFASTRLLEDLIDYLRDQHAVTCAVSAALGNEGVLWRYDPGSRQLHLAESAPRESRIFFLAQQIGRMQFAPLIEEEVRKAPLGSPEARALAYTGLANYFAGALILPYGRFLTQARLVRHDIERLQHHFGTSFEQVCHRLSTMQRPGNAGIPFYFLKVDRAGNIFKRSSATRFQFARFGGACPLWNVHEAFAQPGRILVQVARTPDGITYLCIARTVTMTGGGHLSRPREAALGLGCEISHAADLVYSAGLDLQNQETAVPIGSSCKVCDRDDCRHRAFPSIGRGLAIAGHERHVVPFSMTPAGVK</sequence>
<evidence type="ECO:0000256" key="1">
    <source>
        <dbReference type="ARBA" id="ARBA00007227"/>
    </source>
</evidence>
<dbReference type="Pfam" id="PF09856">
    <property type="entry name" value="ScfRs"/>
    <property type="match status" value="1"/>
</dbReference>
<proteinExistence type="inferred from homology"/>
<dbReference type="PANTHER" id="PTHR46797">
    <property type="entry name" value="HTH-TYPE TRANSCRIPTIONAL REGULATOR"/>
    <property type="match status" value="1"/>
</dbReference>
<keyword evidence="3" id="KW-0238">DNA-binding</keyword>
<comment type="caution">
    <text evidence="6">The sequence shown here is derived from an EMBL/GenBank/DDBJ whole genome shotgun (WGS) entry which is preliminary data.</text>
</comment>
<organism evidence="6 7">
    <name type="scientific">Nitrospirillum iridis</name>
    <dbReference type="NCBI Taxonomy" id="765888"/>
    <lineage>
        <taxon>Bacteria</taxon>
        <taxon>Pseudomonadati</taxon>
        <taxon>Pseudomonadota</taxon>
        <taxon>Alphaproteobacteria</taxon>
        <taxon>Rhodospirillales</taxon>
        <taxon>Azospirillaceae</taxon>
        <taxon>Nitrospirillum</taxon>
    </lineage>
</organism>
<dbReference type="EMBL" id="JACIIZ010000004">
    <property type="protein sequence ID" value="MBB6251185.1"/>
    <property type="molecule type" value="Genomic_DNA"/>
</dbReference>
<evidence type="ECO:0000313" key="6">
    <source>
        <dbReference type="EMBL" id="MBB6251185.1"/>
    </source>
</evidence>
<dbReference type="CDD" id="cd00093">
    <property type="entry name" value="HTH_XRE"/>
    <property type="match status" value="1"/>
</dbReference>
<evidence type="ECO:0000259" key="5">
    <source>
        <dbReference type="PROSITE" id="PS50943"/>
    </source>
</evidence>
<dbReference type="PROSITE" id="PS50943">
    <property type="entry name" value="HTH_CROC1"/>
    <property type="match status" value="1"/>
</dbReference>
<reference evidence="6 7" key="1">
    <citation type="submission" date="2020-08" db="EMBL/GenBank/DDBJ databases">
        <title>Genomic Encyclopedia of Type Strains, Phase IV (KMG-IV): sequencing the most valuable type-strain genomes for metagenomic binning, comparative biology and taxonomic classification.</title>
        <authorList>
            <person name="Goeker M."/>
        </authorList>
    </citation>
    <scope>NUCLEOTIDE SEQUENCE [LARGE SCALE GENOMIC DNA]</scope>
    <source>
        <strain evidence="6 7">DSM 22198</strain>
    </source>
</reference>
<feature type="domain" description="HTH cro/C1-type" evidence="5">
    <location>
        <begin position="11"/>
        <end position="65"/>
    </location>
</feature>
<dbReference type="Pfam" id="PF06114">
    <property type="entry name" value="Peptidase_M78"/>
    <property type="match status" value="1"/>
</dbReference>
<dbReference type="PANTHER" id="PTHR46797:SF23">
    <property type="entry name" value="HTH-TYPE TRANSCRIPTIONAL REGULATOR SUTR"/>
    <property type="match status" value="1"/>
</dbReference>
<dbReference type="Pfam" id="PF01381">
    <property type="entry name" value="HTH_3"/>
    <property type="match status" value="1"/>
</dbReference>
<dbReference type="RefSeq" id="WP_184799462.1">
    <property type="nucleotide sequence ID" value="NZ_JACIIZ010000004.1"/>
</dbReference>
<evidence type="ECO:0000256" key="3">
    <source>
        <dbReference type="ARBA" id="ARBA00023125"/>
    </source>
</evidence>
<dbReference type="Gene3D" id="1.10.260.40">
    <property type="entry name" value="lambda repressor-like DNA-binding domains"/>
    <property type="match status" value="1"/>
</dbReference>
<gene>
    <name evidence="6" type="ORF">FHS74_001730</name>
</gene>
<dbReference type="InterPro" id="IPR010982">
    <property type="entry name" value="Lambda_DNA-bd_dom_sf"/>
</dbReference>
<keyword evidence="7" id="KW-1185">Reference proteome</keyword>
<dbReference type="PIRSF" id="PIRSF019251">
    <property type="entry name" value="Rv0465c"/>
    <property type="match status" value="1"/>
</dbReference>